<keyword evidence="5" id="KW-1185">Reference proteome</keyword>
<dbReference type="AlphaFoldDB" id="A0A1H4D4K6"/>
<reference evidence="4 5" key="1">
    <citation type="submission" date="2016-10" db="EMBL/GenBank/DDBJ databases">
        <authorList>
            <person name="de Groot N.N."/>
        </authorList>
    </citation>
    <scope>NUCLEOTIDE SEQUENCE [LARGE SCALE GENOMIC DNA]</scope>
    <source>
        <strain evidence="4 5">DSM 23581</strain>
    </source>
</reference>
<feature type="domain" description="HTH tetR-type" evidence="3">
    <location>
        <begin position="1"/>
        <end position="59"/>
    </location>
</feature>
<organism evidence="4 5">
    <name type="scientific">Psychroflexus halocasei</name>
    <dbReference type="NCBI Taxonomy" id="908615"/>
    <lineage>
        <taxon>Bacteria</taxon>
        <taxon>Pseudomonadati</taxon>
        <taxon>Bacteroidota</taxon>
        <taxon>Flavobacteriia</taxon>
        <taxon>Flavobacteriales</taxon>
        <taxon>Flavobacteriaceae</taxon>
        <taxon>Psychroflexus</taxon>
    </lineage>
</organism>
<dbReference type="InterPro" id="IPR001647">
    <property type="entry name" value="HTH_TetR"/>
</dbReference>
<proteinExistence type="predicted"/>
<evidence type="ECO:0000256" key="2">
    <source>
        <dbReference type="PROSITE-ProRule" id="PRU00335"/>
    </source>
</evidence>
<protein>
    <submittedName>
        <fullName evidence="4">Regulatory protein, tetR family</fullName>
    </submittedName>
</protein>
<feature type="DNA-binding region" description="H-T-H motif" evidence="2">
    <location>
        <begin position="22"/>
        <end position="41"/>
    </location>
</feature>
<dbReference type="STRING" id="908615.SAMN05421540_109103"/>
<dbReference type="InterPro" id="IPR050624">
    <property type="entry name" value="HTH-type_Tx_Regulator"/>
</dbReference>
<evidence type="ECO:0000256" key="1">
    <source>
        <dbReference type="ARBA" id="ARBA00023125"/>
    </source>
</evidence>
<gene>
    <name evidence="4" type="ORF">SAMN05421540_109103</name>
</gene>
<dbReference type="InterPro" id="IPR009057">
    <property type="entry name" value="Homeodomain-like_sf"/>
</dbReference>
<dbReference type="Proteomes" id="UP000198820">
    <property type="component" value="Unassembled WGS sequence"/>
</dbReference>
<dbReference type="PANTHER" id="PTHR43479:SF11">
    <property type="entry name" value="ACREF_ENVCD OPERON REPRESSOR-RELATED"/>
    <property type="match status" value="1"/>
</dbReference>
<dbReference type="PANTHER" id="PTHR43479">
    <property type="entry name" value="ACREF/ENVCD OPERON REPRESSOR-RELATED"/>
    <property type="match status" value="1"/>
</dbReference>
<dbReference type="Gene3D" id="1.10.357.10">
    <property type="entry name" value="Tetracycline Repressor, domain 2"/>
    <property type="match status" value="1"/>
</dbReference>
<dbReference type="EMBL" id="FNQF01000009">
    <property type="protein sequence ID" value="SEA67359.1"/>
    <property type="molecule type" value="Genomic_DNA"/>
</dbReference>
<name>A0A1H4D4K6_9FLAO</name>
<dbReference type="GO" id="GO:0003677">
    <property type="term" value="F:DNA binding"/>
    <property type="evidence" value="ECO:0007669"/>
    <property type="project" value="UniProtKB-UniRule"/>
</dbReference>
<dbReference type="SUPFAM" id="SSF46689">
    <property type="entry name" value="Homeodomain-like"/>
    <property type="match status" value="1"/>
</dbReference>
<dbReference type="RefSeq" id="WP_093245167.1">
    <property type="nucleotide sequence ID" value="NZ_FNQF01000009.1"/>
</dbReference>
<keyword evidence="1 2" id="KW-0238">DNA-binding</keyword>
<accession>A0A1H4D4K6</accession>
<evidence type="ECO:0000313" key="4">
    <source>
        <dbReference type="EMBL" id="SEA67359.1"/>
    </source>
</evidence>
<dbReference type="Pfam" id="PF00440">
    <property type="entry name" value="TetR_N"/>
    <property type="match status" value="1"/>
</dbReference>
<dbReference type="PROSITE" id="PS50977">
    <property type="entry name" value="HTH_TETR_2"/>
    <property type="match status" value="1"/>
</dbReference>
<sequence length="198" mass="23232">MRNQIIHKATEMFLELGFKSVTMDDLAHELSVSKKTIYDLVGKKSTLVELVVQSVIAEIDAEMSDVSNQKLDAITEMFAFRDIVVKRLRNQKASPQFQLKKYYQKTYDKYREKQIDIMSQNIKKNILKGIQEAYYHDDLSINFVVNLYIVGLLDIKNEELLNVEQFTPKQLYHEFVLYHLRSMTTQKGQKKMNEILKA</sequence>
<evidence type="ECO:0000313" key="5">
    <source>
        <dbReference type="Proteomes" id="UP000198820"/>
    </source>
</evidence>
<evidence type="ECO:0000259" key="3">
    <source>
        <dbReference type="PROSITE" id="PS50977"/>
    </source>
</evidence>